<dbReference type="Pfam" id="PF00583">
    <property type="entry name" value="Acetyltransf_1"/>
    <property type="match status" value="1"/>
</dbReference>
<evidence type="ECO:0000313" key="4">
    <source>
        <dbReference type="EMBL" id="MBE9635448.1"/>
    </source>
</evidence>
<dbReference type="PANTHER" id="PTHR43877">
    <property type="entry name" value="AMINOALKYLPHOSPHONATE N-ACETYLTRANSFERASE-RELATED-RELATED"/>
    <property type="match status" value="1"/>
</dbReference>
<dbReference type="EMBL" id="JADFFK010000001">
    <property type="protein sequence ID" value="MBE9635448.1"/>
    <property type="molecule type" value="Genomic_DNA"/>
</dbReference>
<reference evidence="4 5" key="1">
    <citation type="journal article" date="2021" name="Int. J. Syst. Evol. Microbiol.">
        <title>Salipiger mangrovisoli sp. nov., isolated from mangrove soil and the proposal for the reclassification of Paraphaeobacter pallidus as Salipiger pallidus comb. nov.</title>
        <authorList>
            <person name="Du J."/>
            <person name="Liu Y."/>
            <person name="Pei T."/>
            <person name="Deng M.R."/>
            <person name="Zhu H."/>
        </authorList>
    </citation>
    <scope>NUCLEOTIDE SEQUENCE [LARGE SCALE GENOMIC DNA]</scope>
    <source>
        <strain evidence="4 5">6D45A</strain>
    </source>
</reference>
<keyword evidence="2" id="KW-0012">Acyltransferase</keyword>
<dbReference type="PANTHER" id="PTHR43877:SF2">
    <property type="entry name" value="AMINOALKYLPHOSPHONATE N-ACETYLTRANSFERASE-RELATED"/>
    <property type="match status" value="1"/>
</dbReference>
<sequence length="166" mass="17990">MTAITLHTAASPEDFAAVRALCLAYRDDLRAHHPAAPALVALFYPDPAYTELLDALPGKHDAVLLARIEGAPVGCAMSQRLPDGSSEIKRVYVAPEARGHGLAGLLVEELARRARAAGAPLLRLDTLKTLDAACHLYAKLGFAERGPYQPVPEIALPYLRFFERRP</sequence>
<dbReference type="CDD" id="cd04301">
    <property type="entry name" value="NAT_SF"/>
    <property type="match status" value="1"/>
</dbReference>
<dbReference type="Gene3D" id="3.40.630.30">
    <property type="match status" value="1"/>
</dbReference>
<dbReference type="InterPro" id="IPR000182">
    <property type="entry name" value="GNAT_dom"/>
</dbReference>
<evidence type="ECO:0000259" key="3">
    <source>
        <dbReference type="PROSITE" id="PS51186"/>
    </source>
</evidence>
<dbReference type="InterPro" id="IPR016181">
    <property type="entry name" value="Acyl_CoA_acyltransferase"/>
</dbReference>
<evidence type="ECO:0000256" key="1">
    <source>
        <dbReference type="ARBA" id="ARBA00022679"/>
    </source>
</evidence>
<proteinExistence type="predicted"/>
<feature type="domain" description="N-acetyltransferase" evidence="3">
    <location>
        <begin position="4"/>
        <end position="163"/>
    </location>
</feature>
<name>A0ABR9WVY5_9RHOB</name>
<dbReference type="Proteomes" id="UP000607796">
    <property type="component" value="Unassembled WGS sequence"/>
</dbReference>
<gene>
    <name evidence="4" type="ORF">IQ782_01210</name>
</gene>
<protein>
    <submittedName>
        <fullName evidence="4">GNAT family N-acetyltransferase</fullName>
    </submittedName>
</protein>
<keyword evidence="5" id="KW-1185">Reference proteome</keyword>
<dbReference type="PROSITE" id="PS51186">
    <property type="entry name" value="GNAT"/>
    <property type="match status" value="1"/>
</dbReference>
<evidence type="ECO:0000256" key="2">
    <source>
        <dbReference type="ARBA" id="ARBA00023315"/>
    </source>
</evidence>
<keyword evidence="1" id="KW-0808">Transferase</keyword>
<dbReference type="InterPro" id="IPR050832">
    <property type="entry name" value="Bact_Acetyltransf"/>
</dbReference>
<comment type="caution">
    <text evidence="4">The sequence shown here is derived from an EMBL/GenBank/DDBJ whole genome shotgun (WGS) entry which is preliminary data.</text>
</comment>
<accession>A0ABR9WVY5</accession>
<organism evidence="4 5">
    <name type="scientific">Salipiger mangrovisoli</name>
    <dbReference type="NCBI Taxonomy" id="2865933"/>
    <lineage>
        <taxon>Bacteria</taxon>
        <taxon>Pseudomonadati</taxon>
        <taxon>Pseudomonadota</taxon>
        <taxon>Alphaproteobacteria</taxon>
        <taxon>Rhodobacterales</taxon>
        <taxon>Roseobacteraceae</taxon>
        <taxon>Salipiger</taxon>
    </lineage>
</organism>
<dbReference type="SUPFAM" id="SSF55729">
    <property type="entry name" value="Acyl-CoA N-acyltransferases (Nat)"/>
    <property type="match status" value="1"/>
</dbReference>
<evidence type="ECO:0000313" key="5">
    <source>
        <dbReference type="Proteomes" id="UP000607796"/>
    </source>
</evidence>
<dbReference type="RefSeq" id="WP_194132783.1">
    <property type="nucleotide sequence ID" value="NZ_JADFFK010000001.1"/>
</dbReference>